<dbReference type="GO" id="GO:0061061">
    <property type="term" value="P:muscle structure development"/>
    <property type="evidence" value="ECO:0007669"/>
    <property type="project" value="TreeGrafter"/>
</dbReference>
<dbReference type="EMBL" id="GBRD01012566">
    <property type="protein sequence ID" value="JAG53258.1"/>
    <property type="molecule type" value="Transcribed_RNA"/>
</dbReference>
<feature type="region of interest" description="Disordered" evidence="4">
    <location>
        <begin position="324"/>
        <end position="349"/>
    </location>
</feature>
<dbReference type="GO" id="GO:0001725">
    <property type="term" value="C:stress fiber"/>
    <property type="evidence" value="ECO:0007669"/>
    <property type="project" value="TreeGrafter"/>
</dbReference>
<name>A0A0K8SIX7_LYGHE</name>
<dbReference type="InterPro" id="IPR036034">
    <property type="entry name" value="PDZ_sf"/>
</dbReference>
<evidence type="ECO:0000256" key="3">
    <source>
        <dbReference type="ARBA" id="ARBA00023038"/>
    </source>
</evidence>
<dbReference type="SMART" id="SM00735">
    <property type="entry name" value="ZM"/>
    <property type="match status" value="1"/>
</dbReference>
<dbReference type="InterPro" id="IPR050604">
    <property type="entry name" value="PDZ-LIM_domain"/>
</dbReference>
<accession>A0A0K8SIX7</accession>
<evidence type="ECO:0000256" key="2">
    <source>
        <dbReference type="ARBA" id="ARBA00022490"/>
    </source>
</evidence>
<keyword evidence="3" id="KW-0479">Metal-binding</keyword>
<protein>
    <recommendedName>
        <fullName evidence="5">PDZ domain-containing protein</fullName>
    </recommendedName>
</protein>
<dbReference type="SMART" id="SM00228">
    <property type="entry name" value="PDZ"/>
    <property type="match status" value="1"/>
</dbReference>
<keyword evidence="3" id="KW-0440">LIM domain</keyword>
<dbReference type="InterPro" id="IPR031847">
    <property type="entry name" value="PDLI1-4/Zasp-like_mid"/>
</dbReference>
<feature type="region of interest" description="Disordered" evidence="4">
    <location>
        <begin position="89"/>
        <end position="111"/>
    </location>
</feature>
<dbReference type="PROSITE" id="PS50106">
    <property type="entry name" value="PDZ"/>
    <property type="match status" value="1"/>
</dbReference>
<organism evidence="6">
    <name type="scientific">Lygus hesperus</name>
    <name type="common">Western plant bug</name>
    <dbReference type="NCBI Taxonomy" id="30085"/>
    <lineage>
        <taxon>Eukaryota</taxon>
        <taxon>Metazoa</taxon>
        <taxon>Ecdysozoa</taxon>
        <taxon>Arthropoda</taxon>
        <taxon>Hexapoda</taxon>
        <taxon>Insecta</taxon>
        <taxon>Pterygota</taxon>
        <taxon>Neoptera</taxon>
        <taxon>Paraneoptera</taxon>
        <taxon>Hemiptera</taxon>
        <taxon>Heteroptera</taxon>
        <taxon>Panheteroptera</taxon>
        <taxon>Cimicomorpha</taxon>
        <taxon>Miridae</taxon>
        <taxon>Mirini</taxon>
        <taxon>Lygus</taxon>
    </lineage>
</organism>
<reference evidence="6" key="1">
    <citation type="submission" date="2014-09" db="EMBL/GenBank/DDBJ databases">
        <authorList>
            <person name="Magalhaes I.L.F."/>
            <person name="Oliveira U."/>
            <person name="Santos F.R."/>
            <person name="Vidigal T.H.D.A."/>
            <person name="Brescovit A.D."/>
            <person name="Santos A.J."/>
        </authorList>
    </citation>
    <scope>NUCLEOTIDE SEQUENCE</scope>
</reference>
<dbReference type="InterPro" id="IPR006643">
    <property type="entry name" value="Zasp-like_motif"/>
</dbReference>
<sequence length="372" mass="40639">MTGKHGCAVTLRRANPNQPWGIRIVGGCDLDKPIVIIRAVAGTPAEGLVKPGDEILQIGDYDARDIRHQDAQGLFKNAGNSIKIVIHRAGGGSTSSRSREQSVDPLGLPRALGSLPEYQSNTISPTCGPNPAIISHSRASSVCSTYDEERSGLEQPYRTTPLVLPGAKVKKDFGQTESYLRHHPNPMFRQAPPHPLLPHELAMKQRVADTVIQKIEEQCGPGKQISHKQFNSPMGLYSEQNIVDTINQQSGAQAPVNVPAPAPVSPVAFHPNFSLRFKKTVVYDPAKSETFKALQDNAHGYDNTVHEVTPVPSKVFTPVKRVIPTPPQARNTPAPHPVPAPHSLQGQSNEEIQQSYTFKRLMHMVQSEEGVY</sequence>
<comment type="subcellular location">
    <subcellularLocation>
        <location evidence="1">Cytoplasm</location>
    </subcellularLocation>
</comment>
<dbReference type="GO" id="GO:0005912">
    <property type="term" value="C:adherens junction"/>
    <property type="evidence" value="ECO:0007669"/>
    <property type="project" value="TreeGrafter"/>
</dbReference>
<dbReference type="PANTHER" id="PTHR24214">
    <property type="entry name" value="PDZ AND LIM DOMAIN PROTEIN ZASP"/>
    <property type="match status" value="1"/>
</dbReference>
<keyword evidence="3" id="KW-0862">Zinc</keyword>
<proteinExistence type="predicted"/>
<dbReference type="GO" id="GO:0051371">
    <property type="term" value="F:muscle alpha-actinin binding"/>
    <property type="evidence" value="ECO:0007669"/>
    <property type="project" value="TreeGrafter"/>
</dbReference>
<evidence type="ECO:0000256" key="4">
    <source>
        <dbReference type="SAM" id="MobiDB-lite"/>
    </source>
</evidence>
<dbReference type="SUPFAM" id="SSF50156">
    <property type="entry name" value="PDZ domain-like"/>
    <property type="match status" value="1"/>
</dbReference>
<dbReference type="GO" id="GO:0003779">
    <property type="term" value="F:actin binding"/>
    <property type="evidence" value="ECO:0007669"/>
    <property type="project" value="TreeGrafter"/>
</dbReference>
<feature type="domain" description="PDZ" evidence="5">
    <location>
        <begin position="8"/>
        <end position="90"/>
    </location>
</feature>
<dbReference type="AlphaFoldDB" id="A0A0K8SIX7"/>
<dbReference type="PANTHER" id="PTHR24214:SF38">
    <property type="entry name" value="PDZ AND LIM DOMAIN PROTEIN ZASP-RELATED"/>
    <property type="match status" value="1"/>
</dbReference>
<evidence type="ECO:0000259" key="5">
    <source>
        <dbReference type="PROSITE" id="PS50106"/>
    </source>
</evidence>
<dbReference type="Pfam" id="PF15936">
    <property type="entry name" value="DUF4749"/>
    <property type="match status" value="1"/>
</dbReference>
<keyword evidence="2" id="KW-0963">Cytoplasm</keyword>
<dbReference type="GO" id="GO:0030036">
    <property type="term" value="P:actin cytoskeleton organization"/>
    <property type="evidence" value="ECO:0007669"/>
    <property type="project" value="TreeGrafter"/>
</dbReference>
<dbReference type="GO" id="GO:0031941">
    <property type="term" value="C:filamentous actin"/>
    <property type="evidence" value="ECO:0007669"/>
    <property type="project" value="TreeGrafter"/>
</dbReference>
<evidence type="ECO:0000256" key="1">
    <source>
        <dbReference type="ARBA" id="ARBA00004496"/>
    </source>
</evidence>
<evidence type="ECO:0000313" key="6">
    <source>
        <dbReference type="EMBL" id="JAG53258.1"/>
    </source>
</evidence>
<dbReference type="Gene3D" id="2.30.42.10">
    <property type="match status" value="1"/>
</dbReference>
<dbReference type="Pfam" id="PF00595">
    <property type="entry name" value="PDZ"/>
    <property type="match status" value="1"/>
</dbReference>
<dbReference type="InterPro" id="IPR001478">
    <property type="entry name" value="PDZ"/>
</dbReference>
<dbReference type="GO" id="GO:0030018">
    <property type="term" value="C:Z disc"/>
    <property type="evidence" value="ECO:0007669"/>
    <property type="project" value="TreeGrafter"/>
</dbReference>